<keyword evidence="5" id="KW-0443">Lipid metabolism</keyword>
<evidence type="ECO:0000313" key="11">
    <source>
        <dbReference type="EMBL" id="KAL1501108.1"/>
    </source>
</evidence>
<dbReference type="InterPro" id="IPR006693">
    <property type="entry name" value="AB_hydrolase_lipase"/>
</dbReference>
<proteinExistence type="inferred from homology"/>
<dbReference type="SUPFAM" id="SSF53474">
    <property type="entry name" value="alpha/beta-Hydrolases"/>
    <property type="match status" value="1"/>
</dbReference>
<dbReference type="FunFam" id="3.40.50.1820:FF:000057">
    <property type="entry name" value="Lipase"/>
    <property type="match status" value="1"/>
</dbReference>
<dbReference type="InterPro" id="IPR025483">
    <property type="entry name" value="Lipase_euk"/>
</dbReference>
<evidence type="ECO:0000256" key="5">
    <source>
        <dbReference type="ARBA" id="ARBA00023098"/>
    </source>
</evidence>
<reference evidence="11 12" key="1">
    <citation type="submission" date="2024-05" db="EMBL/GenBank/DDBJ databases">
        <title>Genetic variation in Jamaican populations of the coffee berry borer (Hypothenemus hampei).</title>
        <authorList>
            <person name="Errbii M."/>
            <person name="Myrie A."/>
        </authorList>
    </citation>
    <scope>NUCLEOTIDE SEQUENCE [LARGE SCALE GENOMIC DNA]</scope>
    <source>
        <strain evidence="11">JA-Hopewell-2020-01-JO</strain>
        <tissue evidence="11">Whole body</tissue>
    </source>
</reference>
<dbReference type="GO" id="GO:0016042">
    <property type="term" value="P:lipid catabolic process"/>
    <property type="evidence" value="ECO:0007669"/>
    <property type="project" value="UniProtKB-KW"/>
</dbReference>
<evidence type="ECO:0000256" key="8">
    <source>
        <dbReference type="PIRSR" id="PIRSR000862-1"/>
    </source>
</evidence>
<feature type="signal peptide" evidence="9">
    <location>
        <begin position="1"/>
        <end position="19"/>
    </location>
</feature>
<dbReference type="AlphaFoldDB" id="A0ABD1EQP9"/>
<feature type="chain" id="PRO_5044768273" description="Lipase" evidence="9">
    <location>
        <begin position="20"/>
        <end position="393"/>
    </location>
</feature>
<name>A0ABD1EQP9_HYPHA</name>
<dbReference type="EMBL" id="JBDJPC010000005">
    <property type="protein sequence ID" value="KAL1501108.1"/>
    <property type="molecule type" value="Genomic_DNA"/>
</dbReference>
<dbReference type="Pfam" id="PF04083">
    <property type="entry name" value="Abhydro_lipase"/>
    <property type="match status" value="1"/>
</dbReference>
<dbReference type="PIRSF" id="PIRSF000862">
    <property type="entry name" value="Steryl_ester_lip"/>
    <property type="match status" value="1"/>
</dbReference>
<feature type="active site" description="Charge relay system" evidence="8">
    <location>
        <position position="336"/>
    </location>
</feature>
<dbReference type="InterPro" id="IPR029058">
    <property type="entry name" value="AB_hydrolase_fold"/>
</dbReference>
<dbReference type="PANTHER" id="PTHR11005">
    <property type="entry name" value="LYSOSOMAL ACID LIPASE-RELATED"/>
    <property type="match status" value="1"/>
</dbReference>
<evidence type="ECO:0000256" key="3">
    <source>
        <dbReference type="ARBA" id="ARBA00022801"/>
    </source>
</evidence>
<comment type="similarity">
    <text evidence="1 7">Belongs to the AB hydrolase superfamily. Lipase family.</text>
</comment>
<gene>
    <name evidence="11" type="ORF">ABEB36_006495</name>
</gene>
<evidence type="ECO:0000256" key="9">
    <source>
        <dbReference type="SAM" id="SignalP"/>
    </source>
</evidence>
<keyword evidence="6" id="KW-0325">Glycoprotein</keyword>
<evidence type="ECO:0000259" key="10">
    <source>
        <dbReference type="Pfam" id="PF04083"/>
    </source>
</evidence>
<evidence type="ECO:0000256" key="7">
    <source>
        <dbReference type="PIRNR" id="PIRNR000862"/>
    </source>
</evidence>
<evidence type="ECO:0000256" key="4">
    <source>
        <dbReference type="ARBA" id="ARBA00022963"/>
    </source>
</evidence>
<evidence type="ECO:0000256" key="6">
    <source>
        <dbReference type="ARBA" id="ARBA00023180"/>
    </source>
</evidence>
<evidence type="ECO:0000256" key="2">
    <source>
        <dbReference type="ARBA" id="ARBA00022729"/>
    </source>
</evidence>
<feature type="active site" description="Charge relay system" evidence="8">
    <location>
        <position position="367"/>
    </location>
</feature>
<sequence length="393" mass="44929">MRFALASFLLLCKVILISTDSDNHSKIVKYLQKFGYSLERHEIQTQDGYILTVQKILHERQSNQSKNVALLVHGLGGSGENFIFAGPQRSLAFLLADRGYDVWLFQARGTPLSRKHRTLHPTKDRKKFWNFSWHELGVYDLKDTIDYVLNTTGSDGLFLVGHSQGGTIFFVMMSEFPELNEKIRAAGMLAPGVFTGYTQASLLLLAAKLYPLLERVAHFIGFYELPIPNSQTLPKLLQALCTGDMLKICIDIAFAFMGPYNDLWPNDQFPFMLQYFPAGCSLKQVGHYAQIITAKKFVKYNHGPQKNMKLYNSTEPPEYNLGNVKMPIAIFFGMQDPFANTKMMEILKSNLPNVVSYNKMPIEEWNHLDFLWNKDLAKLVNEPLLEIFKKYES</sequence>
<evidence type="ECO:0000256" key="1">
    <source>
        <dbReference type="ARBA" id="ARBA00010701"/>
    </source>
</evidence>
<evidence type="ECO:0000313" key="12">
    <source>
        <dbReference type="Proteomes" id="UP001566132"/>
    </source>
</evidence>
<accession>A0ABD1EQP9</accession>
<comment type="caution">
    <text evidence="11">The sequence shown here is derived from an EMBL/GenBank/DDBJ whole genome shotgun (WGS) entry which is preliminary data.</text>
</comment>
<keyword evidence="12" id="KW-1185">Reference proteome</keyword>
<keyword evidence="3 7" id="KW-0378">Hydrolase</keyword>
<keyword evidence="4 7" id="KW-0442">Lipid degradation</keyword>
<dbReference type="Proteomes" id="UP001566132">
    <property type="component" value="Unassembled WGS sequence"/>
</dbReference>
<dbReference type="Gene3D" id="3.40.50.1820">
    <property type="entry name" value="alpha/beta hydrolase"/>
    <property type="match status" value="1"/>
</dbReference>
<keyword evidence="2 9" id="KW-0732">Signal</keyword>
<feature type="active site" description="Nucleophile" evidence="8">
    <location>
        <position position="163"/>
    </location>
</feature>
<dbReference type="GO" id="GO:0016787">
    <property type="term" value="F:hydrolase activity"/>
    <property type="evidence" value="ECO:0007669"/>
    <property type="project" value="UniProtKB-KW"/>
</dbReference>
<organism evidence="11 12">
    <name type="scientific">Hypothenemus hampei</name>
    <name type="common">Coffee berry borer</name>
    <dbReference type="NCBI Taxonomy" id="57062"/>
    <lineage>
        <taxon>Eukaryota</taxon>
        <taxon>Metazoa</taxon>
        <taxon>Ecdysozoa</taxon>
        <taxon>Arthropoda</taxon>
        <taxon>Hexapoda</taxon>
        <taxon>Insecta</taxon>
        <taxon>Pterygota</taxon>
        <taxon>Neoptera</taxon>
        <taxon>Endopterygota</taxon>
        <taxon>Coleoptera</taxon>
        <taxon>Polyphaga</taxon>
        <taxon>Cucujiformia</taxon>
        <taxon>Curculionidae</taxon>
        <taxon>Scolytinae</taxon>
        <taxon>Hypothenemus</taxon>
    </lineage>
</organism>
<protein>
    <recommendedName>
        <fullName evidence="7">Lipase</fullName>
    </recommendedName>
</protein>
<feature type="domain" description="Partial AB-hydrolase lipase" evidence="10">
    <location>
        <begin position="28"/>
        <end position="84"/>
    </location>
</feature>